<gene>
    <name evidence="1" type="ORF">NFIA_055730</name>
</gene>
<reference evidence="2" key="1">
    <citation type="journal article" date="2008" name="PLoS Genet.">
        <title>Genomic islands in the pathogenic filamentous fungus Aspergillus fumigatus.</title>
        <authorList>
            <person name="Fedorova N.D."/>
            <person name="Khaldi N."/>
            <person name="Joardar V.S."/>
            <person name="Maiti R."/>
            <person name="Amedeo P."/>
            <person name="Anderson M.J."/>
            <person name="Crabtree J."/>
            <person name="Silva J.C."/>
            <person name="Badger J.H."/>
            <person name="Albarraq A."/>
            <person name="Angiuoli S."/>
            <person name="Bussey H."/>
            <person name="Bowyer P."/>
            <person name="Cotty P.J."/>
            <person name="Dyer P.S."/>
            <person name="Egan A."/>
            <person name="Galens K."/>
            <person name="Fraser-Liggett C.M."/>
            <person name="Haas B.J."/>
            <person name="Inman J.M."/>
            <person name="Kent R."/>
            <person name="Lemieux S."/>
            <person name="Malavazi I."/>
            <person name="Orvis J."/>
            <person name="Roemer T."/>
            <person name="Ronning C.M."/>
            <person name="Sundaram J.P."/>
            <person name="Sutton G."/>
            <person name="Turner G."/>
            <person name="Venter J.C."/>
            <person name="White O.R."/>
            <person name="Whitty B.R."/>
            <person name="Youngman P."/>
            <person name="Wolfe K.H."/>
            <person name="Goldman G.H."/>
            <person name="Wortman J.R."/>
            <person name="Jiang B."/>
            <person name="Denning D.W."/>
            <person name="Nierman W.C."/>
        </authorList>
    </citation>
    <scope>NUCLEOTIDE SEQUENCE [LARGE SCALE GENOMIC DNA]</scope>
    <source>
        <strain evidence="2">ATCC 1020 / DSM 3700 / CBS 544.65 / FGSC A1164 / JCM 1740 / NRRL 181 / WB 181</strain>
    </source>
</reference>
<dbReference type="HOGENOM" id="CLU_2574431_0_0_1"/>
<protein>
    <submittedName>
        <fullName evidence="1">Uncharacterized protein</fullName>
    </submittedName>
</protein>
<sequence>MSYKRIREKGMNEVVFATYLHSHGKIKVLDSTFKRSTLNIIQYYGNSKGLLYSAKSTFSGQLLKLLGVLLEVQEFGAVWLI</sequence>
<evidence type="ECO:0000313" key="2">
    <source>
        <dbReference type="Proteomes" id="UP000006702"/>
    </source>
</evidence>
<dbReference type="Proteomes" id="UP000006702">
    <property type="component" value="Unassembled WGS sequence"/>
</dbReference>
<evidence type="ECO:0000313" key="1">
    <source>
        <dbReference type="EMBL" id="EAW16224.1"/>
    </source>
</evidence>
<accession>A1DN53</accession>
<dbReference type="RefSeq" id="XP_001258121.1">
    <property type="nucleotide sequence ID" value="XM_001258120.1"/>
</dbReference>
<dbReference type="KEGG" id="nfi:NFIA_055730"/>
<proteinExistence type="predicted"/>
<organism evidence="1 2">
    <name type="scientific">Neosartorya fischeri (strain ATCC 1020 / DSM 3700 / CBS 544.65 / FGSC A1164 / JCM 1740 / NRRL 181 / WB 181)</name>
    <name type="common">Aspergillus fischerianus</name>
    <dbReference type="NCBI Taxonomy" id="331117"/>
    <lineage>
        <taxon>Eukaryota</taxon>
        <taxon>Fungi</taxon>
        <taxon>Dikarya</taxon>
        <taxon>Ascomycota</taxon>
        <taxon>Pezizomycotina</taxon>
        <taxon>Eurotiomycetes</taxon>
        <taxon>Eurotiomycetidae</taxon>
        <taxon>Eurotiales</taxon>
        <taxon>Aspergillaceae</taxon>
        <taxon>Aspergillus</taxon>
        <taxon>Aspergillus subgen. Fumigati</taxon>
    </lineage>
</organism>
<dbReference type="EMBL" id="DS027698">
    <property type="protein sequence ID" value="EAW16224.1"/>
    <property type="molecule type" value="Genomic_DNA"/>
</dbReference>
<dbReference type="GeneID" id="4584636"/>
<dbReference type="VEuPathDB" id="FungiDB:NFIA_055730"/>
<name>A1DN53_NEOFI</name>
<dbReference type="AlphaFoldDB" id="A1DN53"/>
<keyword evidence="2" id="KW-1185">Reference proteome</keyword>